<evidence type="ECO:0008006" key="3">
    <source>
        <dbReference type="Google" id="ProtNLM"/>
    </source>
</evidence>
<name>A0A8J4Y301_CHIOP</name>
<protein>
    <recommendedName>
        <fullName evidence="3">Peptidase A2 domain-containing protein</fullName>
    </recommendedName>
</protein>
<evidence type="ECO:0000313" key="2">
    <source>
        <dbReference type="Proteomes" id="UP000770661"/>
    </source>
</evidence>
<sequence>MALSTKMGRLKASFAVDTGAAVNVLSEKAYLALKRASRGSQWPLRPNDLNLMGVTSEPLNILGIVRLPISLGKGTSIMRLDFYVASNFSLPTDGLLGLKSLKSNRMVIHPDINMIKFQGKGFQAMNQPMRLTSECGLNRKVNLGTLPAQTQAVPALQNVKSTQKDNRENWKVVNATVLGDHEIPHRVAMHIPVSVPKATVGCDICFEGPSQIKRLVVESTLRTVREGHKSPLWSIPPTVPSN</sequence>
<dbReference type="OrthoDB" id="121224at2759"/>
<dbReference type="InterPro" id="IPR021109">
    <property type="entry name" value="Peptidase_aspartic_dom_sf"/>
</dbReference>
<evidence type="ECO:0000313" key="1">
    <source>
        <dbReference type="EMBL" id="KAG0716226.1"/>
    </source>
</evidence>
<comment type="caution">
    <text evidence="1">The sequence shown here is derived from an EMBL/GenBank/DDBJ whole genome shotgun (WGS) entry which is preliminary data.</text>
</comment>
<accession>A0A8J4Y301</accession>
<reference evidence="1" key="1">
    <citation type="submission" date="2020-07" db="EMBL/GenBank/DDBJ databases">
        <title>The High-quality genome of the commercially important snow crab, Chionoecetes opilio.</title>
        <authorList>
            <person name="Jeong J.-H."/>
            <person name="Ryu S."/>
        </authorList>
    </citation>
    <scope>NUCLEOTIDE SEQUENCE</scope>
    <source>
        <strain evidence="1">MADBK_172401_WGS</strain>
        <tissue evidence="1">Digestive gland</tissue>
    </source>
</reference>
<dbReference type="Gene3D" id="2.40.70.10">
    <property type="entry name" value="Acid Proteases"/>
    <property type="match status" value="1"/>
</dbReference>
<proteinExistence type="predicted"/>
<organism evidence="1 2">
    <name type="scientific">Chionoecetes opilio</name>
    <name type="common">Atlantic snow crab</name>
    <name type="synonym">Cancer opilio</name>
    <dbReference type="NCBI Taxonomy" id="41210"/>
    <lineage>
        <taxon>Eukaryota</taxon>
        <taxon>Metazoa</taxon>
        <taxon>Ecdysozoa</taxon>
        <taxon>Arthropoda</taxon>
        <taxon>Crustacea</taxon>
        <taxon>Multicrustacea</taxon>
        <taxon>Malacostraca</taxon>
        <taxon>Eumalacostraca</taxon>
        <taxon>Eucarida</taxon>
        <taxon>Decapoda</taxon>
        <taxon>Pleocyemata</taxon>
        <taxon>Brachyura</taxon>
        <taxon>Eubrachyura</taxon>
        <taxon>Majoidea</taxon>
        <taxon>Majidae</taxon>
        <taxon>Chionoecetes</taxon>
    </lineage>
</organism>
<keyword evidence="2" id="KW-1185">Reference proteome</keyword>
<gene>
    <name evidence="1" type="ORF">GWK47_010222</name>
</gene>
<dbReference type="EMBL" id="JACEEZ010019024">
    <property type="protein sequence ID" value="KAG0716226.1"/>
    <property type="molecule type" value="Genomic_DNA"/>
</dbReference>
<dbReference type="Proteomes" id="UP000770661">
    <property type="component" value="Unassembled WGS sequence"/>
</dbReference>
<dbReference type="AlphaFoldDB" id="A0A8J4Y301"/>